<keyword evidence="5 6" id="KW-0648">Protein biosynthesis</keyword>
<dbReference type="InterPro" id="IPR000504">
    <property type="entry name" value="RRM_dom"/>
</dbReference>
<dbReference type="Gene3D" id="3.30.70.330">
    <property type="match status" value="1"/>
</dbReference>
<dbReference type="Pfam" id="PF08662">
    <property type="entry name" value="eIF2A"/>
    <property type="match status" value="1"/>
</dbReference>
<keyword evidence="4 6" id="KW-0694">RNA-binding</keyword>
<dbReference type="SMART" id="SM00360">
    <property type="entry name" value="RRM"/>
    <property type="match status" value="1"/>
</dbReference>
<evidence type="ECO:0000256" key="6">
    <source>
        <dbReference type="HAMAP-Rule" id="MF_03001"/>
    </source>
</evidence>
<gene>
    <name evidence="10" type="ORF">GAYE_SCF45G5749</name>
</gene>
<feature type="domain" description="RRM" evidence="9">
    <location>
        <begin position="38"/>
        <end position="124"/>
    </location>
</feature>
<comment type="subunit">
    <text evidence="6 7">Component of the eukaryotic translation initiation factor 3 (eIF-3) complex.</text>
</comment>
<sequence>MSVATALSSRSTTTSDPSRDPQFLEEEQKRIEQRELSRAVIVSNIPKITAEKYEKLCTVLRKVFQQVGNLGSDALWVPQDENQNTKGFALITYETPEEALKAVIQLNDYPLDKAHTLQVKTLLDVERIVNTPENFEPPTLPAEIPSDPASCPNLYSWLLDERGRDQFMIRHKETDIYWFDALGIPPQWEFSRENWTEADAFWSPRGTYFVTFHIQGIAIWGGPKWDRLMRFPHSHVKRFDFSPCEKYLVTWNDLDPERDNPKDPECIIIWEVATGRKLRGFLGPKHDEKVAWPMFKFQYRDEMVARLVENAISVYTLPDMTLLDKRSMKIPHIKDFQWSPGDSIIAYWQPEVGNNPAKVTLVEMPSRKELRQKAVYSVADIELYWQQNGKYLCCKANRLTKSKKSRLANFEFFRIHQREIPVEVLEYKEKEVVHDFAWEPNGGRFAIVYGDNASRANVAFYTMEDSQVKHLFSLTQRPVNRIFWAPQNGFVVLAGLGSLNGQLEFYNVNEQESMNQTEHFMCTNVEWDSSGRFVTTWIPYTRNKMECGYIIWTFYGKEVYQATISMFHQFLWRPRPEWLLSKEEQKRIKKNLKPYRERYEREDQELKEMRRSGKAAERKKLRDAWKEYLQSIGEDDKQLQWMHGKKETGEEIVEITEELVEFKEEIIDK</sequence>
<dbReference type="CDD" id="cd12278">
    <property type="entry name" value="RRM_eIF3B"/>
    <property type="match status" value="1"/>
</dbReference>
<dbReference type="GO" id="GO:0033290">
    <property type="term" value="C:eukaryotic 48S preinitiation complex"/>
    <property type="evidence" value="ECO:0007669"/>
    <property type="project" value="UniProtKB-UniRule"/>
</dbReference>
<dbReference type="InterPro" id="IPR013979">
    <property type="entry name" value="TIF_beta_prop-like"/>
</dbReference>
<dbReference type="SUPFAM" id="SSF54928">
    <property type="entry name" value="RNA-binding domain, RBD"/>
    <property type="match status" value="1"/>
</dbReference>
<dbReference type="HAMAP" id="MF_03001">
    <property type="entry name" value="eIF3b"/>
    <property type="match status" value="1"/>
</dbReference>
<feature type="compositionally biased region" description="Low complexity" evidence="8">
    <location>
        <begin position="1"/>
        <end position="16"/>
    </location>
</feature>
<dbReference type="EMBL" id="JANCYU010000056">
    <property type="protein sequence ID" value="KAK4527818.1"/>
    <property type="molecule type" value="Genomic_DNA"/>
</dbReference>
<proteinExistence type="inferred from homology"/>
<evidence type="ECO:0000256" key="8">
    <source>
        <dbReference type="SAM" id="MobiDB-lite"/>
    </source>
</evidence>
<keyword evidence="11" id="KW-1185">Reference proteome</keyword>
<comment type="subcellular location">
    <subcellularLocation>
        <location evidence="1 6 7">Cytoplasm</location>
    </subcellularLocation>
</comment>
<dbReference type="GO" id="GO:0016282">
    <property type="term" value="C:eukaryotic 43S preinitiation complex"/>
    <property type="evidence" value="ECO:0007669"/>
    <property type="project" value="UniProtKB-UniRule"/>
</dbReference>
<dbReference type="PANTHER" id="PTHR14068:SF0">
    <property type="entry name" value="EUKARYOTIC TRANSLATION INITIATION FACTOR 3 SUBUNIT B"/>
    <property type="match status" value="1"/>
</dbReference>
<evidence type="ECO:0000259" key="9">
    <source>
        <dbReference type="PROSITE" id="PS50102"/>
    </source>
</evidence>
<evidence type="ECO:0000256" key="2">
    <source>
        <dbReference type="ARBA" id="ARBA00022490"/>
    </source>
</evidence>
<dbReference type="Gene3D" id="2.130.10.10">
    <property type="entry name" value="YVTN repeat-like/Quinoprotein amine dehydrogenase"/>
    <property type="match status" value="2"/>
</dbReference>
<dbReference type="InterPro" id="IPR035979">
    <property type="entry name" value="RBD_domain_sf"/>
</dbReference>
<evidence type="ECO:0000256" key="1">
    <source>
        <dbReference type="ARBA" id="ARBA00004496"/>
    </source>
</evidence>
<dbReference type="AlphaFoldDB" id="A0AAV9IKN0"/>
<dbReference type="PANTHER" id="PTHR14068">
    <property type="entry name" value="EUKARYOTIC TRANSLATION INITIATION FACTOR 3 EIF3 -RELATED"/>
    <property type="match status" value="1"/>
</dbReference>
<evidence type="ECO:0000313" key="10">
    <source>
        <dbReference type="EMBL" id="KAK4527818.1"/>
    </source>
</evidence>
<dbReference type="SUPFAM" id="SSF69322">
    <property type="entry name" value="Tricorn protease domain 2"/>
    <property type="match status" value="1"/>
</dbReference>
<dbReference type="InterPro" id="IPR015943">
    <property type="entry name" value="WD40/YVTN_repeat-like_dom_sf"/>
</dbReference>
<evidence type="ECO:0000256" key="7">
    <source>
        <dbReference type="PIRNR" id="PIRNR036424"/>
    </source>
</evidence>
<name>A0AAV9IKN0_9RHOD</name>
<keyword evidence="3 6" id="KW-0396">Initiation factor</keyword>
<comment type="function">
    <text evidence="7">Component of the eukaryotic translation initiation factor 3 (eIF-3) complex, which is involved in protein synthesis and, together with other initiation factors, stimulates binding of mRNA and methionyl-tRNAi to the 40S ribosome.</text>
</comment>
<accession>A0AAV9IKN0</accession>
<dbReference type="Pfam" id="PF00076">
    <property type="entry name" value="RRM_1"/>
    <property type="match status" value="1"/>
</dbReference>
<evidence type="ECO:0000256" key="4">
    <source>
        <dbReference type="ARBA" id="ARBA00022884"/>
    </source>
</evidence>
<evidence type="ECO:0000256" key="5">
    <source>
        <dbReference type="ARBA" id="ARBA00022917"/>
    </source>
</evidence>
<evidence type="ECO:0000313" key="11">
    <source>
        <dbReference type="Proteomes" id="UP001300502"/>
    </source>
</evidence>
<evidence type="ECO:0000256" key="3">
    <source>
        <dbReference type="ARBA" id="ARBA00022540"/>
    </source>
</evidence>
<comment type="caution">
    <text evidence="10">The sequence shown here is derived from an EMBL/GenBank/DDBJ whole genome shotgun (WGS) entry which is preliminary data.</text>
</comment>
<keyword evidence="2 6" id="KW-0963">Cytoplasm</keyword>
<comment type="function">
    <text evidence="6">RNA-binding component of the eukaryotic translation initiation factor 3 (eIF-3) complex, which is involved in protein synthesis of a specialized repertoire of mRNAs and, together with other initiation factors, stimulates binding of mRNA and methionyl-tRNAi to the 40S ribosome. The eIF-3 complex specifically targets and initiates translation of a subset of mRNAs involved in cell proliferation.</text>
</comment>
<feature type="region of interest" description="Disordered" evidence="8">
    <location>
        <begin position="1"/>
        <end position="23"/>
    </location>
</feature>
<dbReference type="GO" id="GO:0001732">
    <property type="term" value="P:formation of cytoplasmic translation initiation complex"/>
    <property type="evidence" value="ECO:0007669"/>
    <property type="project" value="UniProtKB-UniRule"/>
</dbReference>
<dbReference type="GO" id="GO:0003723">
    <property type="term" value="F:RNA binding"/>
    <property type="evidence" value="ECO:0007669"/>
    <property type="project" value="UniProtKB-UniRule"/>
</dbReference>
<protein>
    <recommendedName>
        <fullName evidence="6 7">Eukaryotic translation initiation factor 3 subunit B</fullName>
        <shortName evidence="6 7">eIF3b</shortName>
    </recommendedName>
    <alternativeName>
        <fullName evidence="6">Eukaryotic translation initiation factor 3 subunit 9</fullName>
    </alternativeName>
</protein>
<dbReference type="GO" id="GO:0003743">
    <property type="term" value="F:translation initiation factor activity"/>
    <property type="evidence" value="ECO:0007669"/>
    <property type="project" value="UniProtKB-UniRule"/>
</dbReference>
<reference evidence="10 11" key="1">
    <citation type="submission" date="2022-07" db="EMBL/GenBank/DDBJ databases">
        <title>Genome-wide signatures of adaptation to extreme environments.</title>
        <authorList>
            <person name="Cho C.H."/>
            <person name="Yoon H.S."/>
        </authorList>
    </citation>
    <scope>NUCLEOTIDE SEQUENCE [LARGE SCALE GENOMIC DNA]</scope>
    <source>
        <strain evidence="10 11">108.79 E11</strain>
    </source>
</reference>
<organism evidence="10 11">
    <name type="scientific">Galdieria yellowstonensis</name>
    <dbReference type="NCBI Taxonomy" id="3028027"/>
    <lineage>
        <taxon>Eukaryota</taxon>
        <taxon>Rhodophyta</taxon>
        <taxon>Bangiophyceae</taxon>
        <taxon>Galdieriales</taxon>
        <taxon>Galdieriaceae</taxon>
        <taxon>Galdieria</taxon>
    </lineage>
</organism>
<dbReference type="GO" id="GO:0005852">
    <property type="term" value="C:eukaryotic translation initiation factor 3 complex"/>
    <property type="evidence" value="ECO:0007669"/>
    <property type="project" value="UniProtKB-UniRule"/>
</dbReference>
<dbReference type="PROSITE" id="PS50102">
    <property type="entry name" value="RRM"/>
    <property type="match status" value="1"/>
</dbReference>
<dbReference type="GO" id="GO:0031369">
    <property type="term" value="F:translation initiation factor binding"/>
    <property type="evidence" value="ECO:0007669"/>
    <property type="project" value="InterPro"/>
</dbReference>
<dbReference type="InterPro" id="IPR012677">
    <property type="entry name" value="Nucleotide-bd_a/b_plait_sf"/>
</dbReference>
<dbReference type="InterPro" id="IPR011400">
    <property type="entry name" value="EIF3B"/>
</dbReference>
<dbReference type="InterPro" id="IPR034363">
    <property type="entry name" value="eIF3B_RRM"/>
</dbReference>
<dbReference type="PIRSF" id="PIRSF036424">
    <property type="entry name" value="eIF3b"/>
    <property type="match status" value="1"/>
</dbReference>
<comment type="similarity">
    <text evidence="6 7">Belongs to the eIF-3 subunit B family.</text>
</comment>
<dbReference type="Proteomes" id="UP001300502">
    <property type="component" value="Unassembled WGS sequence"/>
</dbReference>